<evidence type="ECO:0000259" key="1">
    <source>
        <dbReference type="Pfam" id="PF13640"/>
    </source>
</evidence>
<evidence type="ECO:0000313" key="2">
    <source>
        <dbReference type="EMBL" id="AMO42964.1"/>
    </source>
</evidence>
<dbReference type="Gene3D" id="2.60.120.620">
    <property type="entry name" value="q2cbj1_9rhob like domain"/>
    <property type="match status" value="1"/>
</dbReference>
<dbReference type="RefSeq" id="YP_009302263.1">
    <property type="nucleotide sequence ID" value="NC_031242.1"/>
</dbReference>
<proteinExistence type="predicted"/>
<organism evidence="2 3">
    <name type="scientific">Cyanophage S-RIM50</name>
    <dbReference type="NCBI Taxonomy" id="687803"/>
    <lineage>
        <taxon>Viruses</taxon>
        <taxon>Duplodnaviria</taxon>
        <taxon>Heunggongvirae</taxon>
        <taxon>Uroviricota</taxon>
        <taxon>Caudoviricetes</taxon>
        <taxon>Pantevenvirales</taxon>
        <taxon>Kyanoviridae</taxon>
        <taxon>Neptunevirus</taxon>
        <taxon>Neptunevirus srim50</taxon>
    </lineage>
</organism>
<sequence length="184" mass="21436">MVTYNFIEEYPDSLTDSDCKFIISWFDKNNKLHIKEKSRFGGKISTDIHMDIRNNDDVTNLILPALSECVTRYKQKYYLLDNLEKWSIYSAYNLQRYFPGEGYPLVHCEQGGISDYQYARMLVWTLYLNTVTDEGGTCYPYQNTIVPAKTGTIVLFPAAWTHMHKGVISKTQTKYIATGWFNYV</sequence>
<dbReference type="GeneID" id="29124186"/>
<protein>
    <recommendedName>
        <fullName evidence="1">Prolyl 4-hydroxylase alpha subunit Fe(2+) 2OG dioxygenase domain-containing protein</fullName>
    </recommendedName>
</protein>
<gene>
    <name evidence="2" type="ORF">R290704_182</name>
</gene>
<dbReference type="OrthoDB" id="11494at10239"/>
<dbReference type="EMBL" id="KU594605">
    <property type="protein sequence ID" value="AMO42964.1"/>
    <property type="molecule type" value="Genomic_DNA"/>
</dbReference>
<dbReference type="Pfam" id="PF13640">
    <property type="entry name" value="2OG-FeII_Oxy_3"/>
    <property type="match status" value="1"/>
</dbReference>
<keyword evidence="3" id="KW-1185">Reference proteome</keyword>
<reference evidence="2 3" key="1">
    <citation type="submission" date="2016-01" db="EMBL/GenBank/DDBJ databases">
        <title>The genomic content and context of auxiliary metabolic genes in marine cyanophages.</title>
        <authorList>
            <person name="Marston M.F."/>
            <person name="Martiny J.B.H."/>
            <person name="Crummett L.T."/>
        </authorList>
    </citation>
    <scope>NUCLEOTIDE SEQUENCE [LARGE SCALE GENOMIC DNA]</scope>
    <source>
        <strain evidence="2">RW_29_0704</strain>
    </source>
</reference>
<dbReference type="KEGG" id="vg:29124186"/>
<dbReference type="InterPro" id="IPR044862">
    <property type="entry name" value="Pro_4_hyd_alph_FE2OG_OXY"/>
</dbReference>
<feature type="domain" description="Prolyl 4-hydroxylase alpha subunit Fe(2+) 2OG dioxygenase" evidence="1">
    <location>
        <begin position="93"/>
        <end position="182"/>
    </location>
</feature>
<dbReference type="Proteomes" id="UP000201797">
    <property type="component" value="Segment"/>
</dbReference>
<evidence type="ECO:0000313" key="3">
    <source>
        <dbReference type="Proteomes" id="UP000201797"/>
    </source>
</evidence>
<accession>A0A127KLK2</accession>
<name>A0A127KLK2_9CAUD</name>